<dbReference type="PANTHER" id="PTHR24252">
    <property type="entry name" value="ACROSIN-RELATED"/>
    <property type="match status" value="1"/>
</dbReference>
<keyword evidence="1 6" id="KW-0645">Protease</keyword>
<keyword evidence="8" id="KW-0732">Signal</keyword>
<dbReference type="InterPro" id="IPR043504">
    <property type="entry name" value="Peptidase_S1_PA_chymotrypsin"/>
</dbReference>
<dbReference type="Pfam" id="PF00089">
    <property type="entry name" value="Trypsin"/>
    <property type="match status" value="1"/>
</dbReference>
<feature type="domain" description="CUB" evidence="9">
    <location>
        <begin position="45"/>
        <end position="157"/>
    </location>
</feature>
<feature type="chain" id="PRO_5018045754" evidence="8">
    <location>
        <begin position="21"/>
        <end position="652"/>
    </location>
</feature>
<dbReference type="SUPFAM" id="SSF50494">
    <property type="entry name" value="Trypsin-like serine proteases"/>
    <property type="match status" value="1"/>
</dbReference>
<proteinExistence type="predicted"/>
<feature type="compositionally biased region" description="Pro residues" evidence="7">
    <location>
        <begin position="631"/>
        <end position="652"/>
    </location>
</feature>
<keyword evidence="4" id="KW-1015">Disulfide bond</keyword>
<dbReference type="STRING" id="46731.A0A3M6UC37"/>
<evidence type="ECO:0000256" key="2">
    <source>
        <dbReference type="ARBA" id="ARBA00022801"/>
    </source>
</evidence>
<dbReference type="CDD" id="cd00041">
    <property type="entry name" value="CUB"/>
    <property type="match status" value="2"/>
</dbReference>
<dbReference type="GO" id="GO:0004252">
    <property type="term" value="F:serine-type endopeptidase activity"/>
    <property type="evidence" value="ECO:0007669"/>
    <property type="project" value="InterPro"/>
</dbReference>
<dbReference type="PROSITE" id="PS00135">
    <property type="entry name" value="TRYPSIN_SER"/>
    <property type="match status" value="1"/>
</dbReference>
<comment type="caution">
    <text evidence="11">The sequence shown here is derived from an EMBL/GenBank/DDBJ whole genome shotgun (WGS) entry which is preliminary data.</text>
</comment>
<dbReference type="FunFam" id="2.40.10.10:FF:000003">
    <property type="entry name" value="Transmembrane serine protease 3"/>
    <property type="match status" value="1"/>
</dbReference>
<evidence type="ECO:0000259" key="9">
    <source>
        <dbReference type="PROSITE" id="PS01180"/>
    </source>
</evidence>
<dbReference type="Gene3D" id="2.40.10.10">
    <property type="entry name" value="Trypsin-like serine proteases"/>
    <property type="match status" value="1"/>
</dbReference>
<dbReference type="InterPro" id="IPR018114">
    <property type="entry name" value="TRYPSIN_HIS"/>
</dbReference>
<dbReference type="SUPFAM" id="SSF49854">
    <property type="entry name" value="Spermadhesin, CUB domain"/>
    <property type="match status" value="2"/>
</dbReference>
<dbReference type="InterPro" id="IPR009003">
    <property type="entry name" value="Peptidase_S1_PA"/>
</dbReference>
<feature type="region of interest" description="Disordered" evidence="7">
    <location>
        <begin position="41"/>
        <end position="60"/>
    </location>
</feature>
<keyword evidence="2 6" id="KW-0378">Hydrolase</keyword>
<evidence type="ECO:0000256" key="1">
    <source>
        <dbReference type="ARBA" id="ARBA00022670"/>
    </source>
</evidence>
<dbReference type="CDD" id="cd00190">
    <property type="entry name" value="Tryp_SPc"/>
    <property type="match status" value="1"/>
</dbReference>
<dbReference type="InterPro" id="IPR000859">
    <property type="entry name" value="CUB_dom"/>
</dbReference>
<feature type="domain" description="Peptidase S1" evidence="10">
    <location>
        <begin position="295"/>
        <end position="536"/>
    </location>
</feature>
<feature type="compositionally biased region" description="Polar residues" evidence="7">
    <location>
        <begin position="49"/>
        <end position="60"/>
    </location>
</feature>
<evidence type="ECO:0000259" key="10">
    <source>
        <dbReference type="PROSITE" id="PS50240"/>
    </source>
</evidence>
<dbReference type="FunFam" id="2.60.120.290:FF:000013">
    <property type="entry name" value="Membrane frizzled-related protein"/>
    <property type="match status" value="2"/>
</dbReference>
<evidence type="ECO:0000256" key="7">
    <source>
        <dbReference type="SAM" id="MobiDB-lite"/>
    </source>
</evidence>
<dbReference type="PROSITE" id="PS00134">
    <property type="entry name" value="TRYPSIN_HIS"/>
    <property type="match status" value="1"/>
</dbReference>
<dbReference type="Gene3D" id="2.60.120.290">
    <property type="entry name" value="Spermadhesin, CUB domain"/>
    <property type="match status" value="2"/>
</dbReference>
<comment type="caution">
    <text evidence="5">Lacks conserved residue(s) required for the propagation of feature annotation.</text>
</comment>
<dbReference type="Pfam" id="PF00431">
    <property type="entry name" value="CUB"/>
    <property type="match status" value="2"/>
</dbReference>
<feature type="compositionally biased region" description="Pro residues" evidence="7">
    <location>
        <begin position="552"/>
        <end position="618"/>
    </location>
</feature>
<evidence type="ECO:0000256" key="3">
    <source>
        <dbReference type="ARBA" id="ARBA00022825"/>
    </source>
</evidence>
<dbReference type="InterPro" id="IPR001314">
    <property type="entry name" value="Peptidase_S1A"/>
</dbReference>
<dbReference type="Proteomes" id="UP000275408">
    <property type="component" value="Unassembled WGS sequence"/>
</dbReference>
<feature type="domain" description="CUB" evidence="9">
    <location>
        <begin position="163"/>
        <end position="275"/>
    </location>
</feature>
<keyword evidence="3 6" id="KW-0720">Serine protease</keyword>
<evidence type="ECO:0000256" key="8">
    <source>
        <dbReference type="SAM" id="SignalP"/>
    </source>
</evidence>
<accession>A0A3M6UC37</accession>
<evidence type="ECO:0000256" key="5">
    <source>
        <dbReference type="PROSITE-ProRule" id="PRU00059"/>
    </source>
</evidence>
<dbReference type="EMBL" id="RCHS01001810">
    <property type="protein sequence ID" value="RMX51212.1"/>
    <property type="molecule type" value="Genomic_DNA"/>
</dbReference>
<dbReference type="AlphaFoldDB" id="A0A3M6UC37"/>
<evidence type="ECO:0000256" key="6">
    <source>
        <dbReference type="RuleBase" id="RU363034"/>
    </source>
</evidence>
<organism evidence="11 12">
    <name type="scientific">Pocillopora damicornis</name>
    <name type="common">Cauliflower coral</name>
    <name type="synonym">Millepora damicornis</name>
    <dbReference type="NCBI Taxonomy" id="46731"/>
    <lineage>
        <taxon>Eukaryota</taxon>
        <taxon>Metazoa</taxon>
        <taxon>Cnidaria</taxon>
        <taxon>Anthozoa</taxon>
        <taxon>Hexacorallia</taxon>
        <taxon>Scleractinia</taxon>
        <taxon>Astrocoeniina</taxon>
        <taxon>Pocilloporidae</taxon>
        <taxon>Pocillopora</taxon>
    </lineage>
</organism>
<dbReference type="OrthoDB" id="5976125at2759"/>
<feature type="signal peptide" evidence="8">
    <location>
        <begin position="1"/>
        <end position="20"/>
    </location>
</feature>
<dbReference type="PRINTS" id="PR00722">
    <property type="entry name" value="CHYMOTRYPSIN"/>
</dbReference>
<dbReference type="PROSITE" id="PS01180">
    <property type="entry name" value="CUB"/>
    <property type="match status" value="2"/>
</dbReference>
<dbReference type="InterPro" id="IPR001254">
    <property type="entry name" value="Trypsin_dom"/>
</dbReference>
<evidence type="ECO:0000313" key="11">
    <source>
        <dbReference type="EMBL" id="RMX51212.1"/>
    </source>
</evidence>
<evidence type="ECO:0000313" key="12">
    <source>
        <dbReference type="Proteomes" id="UP000275408"/>
    </source>
</evidence>
<name>A0A3M6UC37_POCDA</name>
<reference evidence="11 12" key="1">
    <citation type="journal article" date="2018" name="Sci. Rep.">
        <title>Comparative analysis of the Pocillopora damicornis genome highlights role of immune system in coral evolution.</title>
        <authorList>
            <person name="Cunning R."/>
            <person name="Bay R.A."/>
            <person name="Gillette P."/>
            <person name="Baker A.C."/>
            <person name="Traylor-Knowles N."/>
        </authorList>
    </citation>
    <scope>NUCLEOTIDE SEQUENCE [LARGE SCALE GENOMIC DNA]</scope>
    <source>
        <strain evidence="11">RSMAS</strain>
        <tissue evidence="11">Whole animal</tissue>
    </source>
</reference>
<dbReference type="GO" id="GO:0006508">
    <property type="term" value="P:proteolysis"/>
    <property type="evidence" value="ECO:0007669"/>
    <property type="project" value="UniProtKB-KW"/>
</dbReference>
<evidence type="ECO:0000256" key="4">
    <source>
        <dbReference type="ARBA" id="ARBA00023157"/>
    </source>
</evidence>
<dbReference type="PROSITE" id="PS50240">
    <property type="entry name" value="TRYPSIN_DOM"/>
    <property type="match status" value="1"/>
</dbReference>
<dbReference type="SMART" id="SM00042">
    <property type="entry name" value="CUB"/>
    <property type="match status" value="2"/>
</dbReference>
<dbReference type="PANTHER" id="PTHR24252:SF7">
    <property type="entry name" value="HYALIN"/>
    <property type="match status" value="1"/>
</dbReference>
<protein>
    <submittedName>
        <fullName evidence="11">Uncharacterized protein</fullName>
    </submittedName>
</protein>
<dbReference type="InterPro" id="IPR033116">
    <property type="entry name" value="TRYPSIN_SER"/>
</dbReference>
<feature type="region of interest" description="Disordered" evidence="7">
    <location>
        <begin position="544"/>
        <end position="652"/>
    </location>
</feature>
<sequence length="652" mass="70258">MLPVMLLPMFILGASFTVQGKPSQRKEKDILVRVHRAPKQKKADCGKQLTGSNGSVTSPNYPGPYPTDVTCVWVISVKPSQVIELEFKSLDIEYSKKCKYDSLEILDGSTSKSAELGTFCGSTTPSLVRSSGKSLHITLKSDEADTGKGFQAVWRAVANNMKCGATFTDENGSFQTPGYPNQYPTNIECEWVITVPVTHSLTLTFNKFDMEESSKCKYDHVEIRDGDKASSNLIGRYCGSSLPAKVYAQGTSLYIKLASDESDTGKGFQVSWTSKHLGGNTGLQLCGTSKTGTRIVGGIVAKPGAWPWQAAMIWALGSDKGKQFCGGSLVDPEWVLTAAHCFDITANKKMMFIRLGEHDLNKKEGFEQDFAIDHIYIHPDWDHHTTDNDLALIRLDRPANLTGRVNTICLSEPEYKFPPSTKCMISGWGTTQEDGAPSPVLMQAKVPIVDRQACRHNQSYGEKITENMICAGLRQGGVDSCQGDSGGPLVCKNPVNRRQWVQIGVTSWGKGCARALKYGVYANIKKYLPWINFLTSTIGGGEGGDDVSTPIPTLPPSLPPIPSSLPPSLPPLPPSLPPPSLPPPSLPPPLPSLSPLPPSLPPVPSILPPPPTTSPPLPQSTQQSPGGNTVPPLPPQPSGNVDPPPLPPPPPE</sequence>
<dbReference type="SMART" id="SM00020">
    <property type="entry name" value="Tryp_SPc"/>
    <property type="match status" value="1"/>
</dbReference>
<dbReference type="GO" id="GO:0007340">
    <property type="term" value="P:acrosome reaction"/>
    <property type="evidence" value="ECO:0007669"/>
    <property type="project" value="TreeGrafter"/>
</dbReference>
<dbReference type="InterPro" id="IPR035914">
    <property type="entry name" value="Sperma_CUB_dom_sf"/>
</dbReference>
<gene>
    <name evidence="11" type="ORF">pdam_00004110</name>
</gene>
<keyword evidence="12" id="KW-1185">Reference proteome</keyword>